<evidence type="ECO:0000256" key="10">
    <source>
        <dbReference type="SAM" id="SignalP"/>
    </source>
</evidence>
<keyword evidence="10" id="KW-0732">Signal</keyword>
<dbReference type="Pfam" id="PF00003">
    <property type="entry name" value="7tm_3"/>
    <property type="match status" value="1"/>
</dbReference>
<evidence type="ECO:0000313" key="13">
    <source>
        <dbReference type="Proteomes" id="UP001212841"/>
    </source>
</evidence>
<feature type="transmembrane region" description="Helical" evidence="9">
    <location>
        <begin position="852"/>
        <end position="873"/>
    </location>
</feature>
<dbReference type="AlphaFoldDB" id="A0AAD5SGB2"/>
<keyword evidence="5 9" id="KW-0472">Membrane</keyword>
<dbReference type="Gene3D" id="3.40.190.10">
    <property type="entry name" value="Periplasmic binding protein-like II"/>
    <property type="match status" value="1"/>
</dbReference>
<evidence type="ECO:0000256" key="5">
    <source>
        <dbReference type="ARBA" id="ARBA00023136"/>
    </source>
</evidence>
<evidence type="ECO:0000259" key="11">
    <source>
        <dbReference type="Pfam" id="PF00003"/>
    </source>
</evidence>
<evidence type="ECO:0000256" key="7">
    <source>
        <dbReference type="ARBA" id="ARBA00023180"/>
    </source>
</evidence>
<organism evidence="12 13">
    <name type="scientific">Rhizophlyctis rosea</name>
    <dbReference type="NCBI Taxonomy" id="64517"/>
    <lineage>
        <taxon>Eukaryota</taxon>
        <taxon>Fungi</taxon>
        <taxon>Fungi incertae sedis</taxon>
        <taxon>Chytridiomycota</taxon>
        <taxon>Chytridiomycota incertae sedis</taxon>
        <taxon>Chytridiomycetes</taxon>
        <taxon>Rhizophlyctidales</taxon>
        <taxon>Rhizophlyctidaceae</taxon>
        <taxon>Rhizophlyctis</taxon>
    </lineage>
</organism>
<dbReference type="InterPro" id="IPR017978">
    <property type="entry name" value="GPCR_3_C"/>
</dbReference>
<feature type="transmembrane region" description="Helical" evidence="9">
    <location>
        <begin position="958"/>
        <end position="981"/>
    </location>
</feature>
<evidence type="ECO:0000256" key="8">
    <source>
        <dbReference type="ARBA" id="ARBA00023224"/>
    </source>
</evidence>
<evidence type="ECO:0000256" key="9">
    <source>
        <dbReference type="SAM" id="Phobius"/>
    </source>
</evidence>
<keyword evidence="6" id="KW-0675">Receptor</keyword>
<dbReference type="Proteomes" id="UP001212841">
    <property type="component" value="Unassembled WGS sequence"/>
</dbReference>
<dbReference type="GO" id="GO:0038039">
    <property type="term" value="C:G protein-coupled receptor heterodimeric complex"/>
    <property type="evidence" value="ECO:0007669"/>
    <property type="project" value="TreeGrafter"/>
</dbReference>
<evidence type="ECO:0000256" key="4">
    <source>
        <dbReference type="ARBA" id="ARBA00023040"/>
    </source>
</evidence>
<evidence type="ECO:0000313" key="12">
    <source>
        <dbReference type="EMBL" id="KAJ3053663.1"/>
    </source>
</evidence>
<evidence type="ECO:0000256" key="2">
    <source>
        <dbReference type="ARBA" id="ARBA00022692"/>
    </source>
</evidence>
<dbReference type="PANTHER" id="PTHR10519">
    <property type="entry name" value="GABA-B RECEPTOR"/>
    <property type="match status" value="1"/>
</dbReference>
<feature type="signal peptide" evidence="10">
    <location>
        <begin position="1"/>
        <end position="24"/>
    </location>
</feature>
<keyword evidence="7" id="KW-0325">Glycoprotein</keyword>
<protein>
    <recommendedName>
        <fullName evidence="11">G-protein coupled receptors family 3 profile domain-containing protein</fullName>
    </recommendedName>
</protein>
<comment type="caution">
    <text evidence="12">The sequence shown here is derived from an EMBL/GenBank/DDBJ whole genome shotgun (WGS) entry which is preliminary data.</text>
</comment>
<feature type="domain" description="G-protein coupled receptors family 3 profile" evidence="11">
    <location>
        <begin position="845"/>
        <end position="1029"/>
    </location>
</feature>
<dbReference type="PANTHER" id="PTHR10519:SF20">
    <property type="entry name" value="G-PROTEIN COUPLED RECEPTOR 156-RELATED"/>
    <property type="match status" value="1"/>
</dbReference>
<name>A0AAD5SGB2_9FUNG</name>
<dbReference type="InterPro" id="IPR002455">
    <property type="entry name" value="GPCR3_GABA-B"/>
</dbReference>
<keyword evidence="2 9" id="KW-0812">Transmembrane</keyword>
<gene>
    <name evidence="12" type="ORF">HK097_003677</name>
</gene>
<reference evidence="12" key="1">
    <citation type="submission" date="2020-05" db="EMBL/GenBank/DDBJ databases">
        <title>Phylogenomic resolution of chytrid fungi.</title>
        <authorList>
            <person name="Stajich J.E."/>
            <person name="Amses K."/>
            <person name="Simmons R."/>
            <person name="Seto K."/>
            <person name="Myers J."/>
            <person name="Bonds A."/>
            <person name="Quandt C.A."/>
            <person name="Barry K."/>
            <person name="Liu P."/>
            <person name="Grigoriev I."/>
            <person name="Longcore J.E."/>
            <person name="James T.Y."/>
        </authorList>
    </citation>
    <scope>NUCLEOTIDE SEQUENCE</scope>
    <source>
        <strain evidence="12">JEL0318</strain>
    </source>
</reference>
<evidence type="ECO:0000256" key="3">
    <source>
        <dbReference type="ARBA" id="ARBA00022989"/>
    </source>
</evidence>
<keyword evidence="4" id="KW-0297">G-protein coupled receptor</keyword>
<evidence type="ECO:0000256" key="6">
    <source>
        <dbReference type="ARBA" id="ARBA00023170"/>
    </source>
</evidence>
<dbReference type="EMBL" id="JADGJD010000189">
    <property type="protein sequence ID" value="KAJ3053663.1"/>
    <property type="molecule type" value="Genomic_DNA"/>
</dbReference>
<dbReference type="PROSITE" id="PS51257">
    <property type="entry name" value="PROKAR_LIPOPROTEIN"/>
    <property type="match status" value="1"/>
</dbReference>
<keyword evidence="8" id="KW-0807">Transducer</keyword>
<feature type="chain" id="PRO_5042161471" description="G-protein coupled receptors family 3 profile domain-containing protein" evidence="10">
    <location>
        <begin position="25"/>
        <end position="1031"/>
    </location>
</feature>
<keyword evidence="3 9" id="KW-1133">Transmembrane helix</keyword>
<sequence length="1031" mass="115335">MAPRSFTAFALLIVACFYISHVLAQGRWVVGSAGWEAYHGITAGSGKTSTVSLPTGLSWLGDAYEAELIAPVVGPPTKAGYLLYKLKNTFTSWSGGKYQSLVVYLQTDQTDLRISFSNDIMNYDTPFKPVSDFIQTGTLNNWGGTWVRAVFPLGNVKDRQLYNRFILKNYGNTPMKIRFAGWVGNEDGTVRGTVNPAADEAVPTSLAGRKYEFTTAGQSYQLPDPGLVIQWLCEDGDALRSYPDLVDVRIQAFRDTDIGVPLPMIRYNYTADTSAKLENGIWKISRIWGGPNYYDAYHYPYPELACAPHNADFIEIGDFKTASYILVAWVPQWRIEETHAIGAYAQYVKETRKNGKDTIAVHLRSRVSTSIGDIGTPWVSEARPNCTAEIVADPVNRWQCPDHIWFKNTQMGELHLGKDRLMSLTSFNQKWFKETGVDFTADVIPVVQSLISYSGDVYAAPVGVNAYPWMLNITTMNAMRTTKGHPEMKLPPPLEDWGSAWWKAWNMDVFKEYLGKLSAAGYFELLPLPSLIGGETEMFTYFGYYYGATLFNSTGRCGLLDGKAEKALTETLLYWQKTPGVLQPRVTYPEHQERFDKWLLEPKKNPLEEPLFYMGDTHTWSFGDPTKKEQDGFSFENGFGGDLVKIYPPTGVGQVSAMLVGLHKENPYRDATKGYQALLGAIAFNERLHVNDPFVKDAGPQGGVSGYRSAKYTAEYLGQGKTRTFYADMMDQVMFMGYPVPQYASYGLLEKYNPMQILFNEVMFKGIPLKEALERACVIINHATRPPCDESNWKARIQPNFQNNKGDVVYEWNADKDAVCRSDLAAAKAIPATVVNAVPLPTISTQSGMSKAMTAFASIAIIVETFLIVMFLWKRNSQVIRASSIIASLLILFGAIMTLVSVIMRTTGGDSIGWVQCYGTYWFFAIGFGTVLGALAMKSYRVDKIFRSRKQGTAFGDLMLMTLIGLIVFGEIVMMLIYQFWTIPGSDKRMIDVKLSNVAVEVEDCKKSHEAATYLLYIVSTLFVVQCQFVL</sequence>
<comment type="subcellular location">
    <subcellularLocation>
        <location evidence="1">Membrane</location>
        <topology evidence="1">Multi-pass membrane protein</topology>
    </subcellularLocation>
</comment>
<proteinExistence type="predicted"/>
<dbReference type="GO" id="GO:0004965">
    <property type="term" value="F:G protein-coupled GABA receptor activity"/>
    <property type="evidence" value="ECO:0007669"/>
    <property type="project" value="InterPro"/>
</dbReference>
<feature type="transmembrane region" description="Helical" evidence="9">
    <location>
        <begin position="918"/>
        <end position="937"/>
    </location>
</feature>
<accession>A0AAD5SGB2</accession>
<evidence type="ECO:0000256" key="1">
    <source>
        <dbReference type="ARBA" id="ARBA00004141"/>
    </source>
</evidence>
<feature type="transmembrane region" description="Helical" evidence="9">
    <location>
        <begin position="885"/>
        <end position="906"/>
    </location>
</feature>
<keyword evidence="13" id="KW-1185">Reference proteome</keyword>